<proteinExistence type="evidence at transcript level"/>
<dbReference type="InterPro" id="IPR001189">
    <property type="entry name" value="Mn/Fe_SOD"/>
</dbReference>
<name>A0A4Y1PAN1_CLOEH</name>
<dbReference type="PANTHER" id="PTHR11404:SF6">
    <property type="entry name" value="SUPEROXIDE DISMUTASE [MN], MITOCHONDRIAL"/>
    <property type="match status" value="1"/>
</dbReference>
<gene>
    <name evidence="15" type="primary">MnSOD</name>
</gene>
<evidence type="ECO:0000256" key="4">
    <source>
        <dbReference type="ARBA" id="ARBA00008714"/>
    </source>
</evidence>
<comment type="function">
    <text evidence="2">Destroys superoxide anion radicals which are normally produced within the cells and which are toxic to biological systems.</text>
</comment>
<dbReference type="FunFam" id="3.55.40.20:FF:000002">
    <property type="entry name" value="Superoxide dismutase"/>
    <property type="match status" value="1"/>
</dbReference>
<evidence type="ECO:0000259" key="13">
    <source>
        <dbReference type="Pfam" id="PF00081"/>
    </source>
</evidence>
<dbReference type="PRINTS" id="PR01703">
    <property type="entry name" value="MNSODISMTASE"/>
</dbReference>
<comment type="similarity">
    <text evidence="4 12">Belongs to the iron/manganese superoxide dismutase family.</text>
</comment>
<dbReference type="InterPro" id="IPR050265">
    <property type="entry name" value="Fe/Mn_Superoxide_Dismutase"/>
</dbReference>
<evidence type="ECO:0000259" key="14">
    <source>
        <dbReference type="Pfam" id="PF02777"/>
    </source>
</evidence>
<dbReference type="Pfam" id="PF02777">
    <property type="entry name" value="Sod_Fe_C"/>
    <property type="match status" value="1"/>
</dbReference>
<dbReference type="InterPro" id="IPR036314">
    <property type="entry name" value="SOD_C_sf"/>
</dbReference>
<evidence type="ECO:0000256" key="12">
    <source>
        <dbReference type="RuleBase" id="RU000414"/>
    </source>
</evidence>
<feature type="binding site" evidence="11">
    <location>
        <position position="211"/>
    </location>
    <ligand>
        <name>Mn(2+)</name>
        <dbReference type="ChEBI" id="CHEBI:29035"/>
    </ligand>
</feature>
<dbReference type="FunFam" id="1.10.287.990:FF:000001">
    <property type="entry name" value="Superoxide dismutase"/>
    <property type="match status" value="1"/>
</dbReference>
<evidence type="ECO:0000256" key="3">
    <source>
        <dbReference type="ARBA" id="ARBA00004305"/>
    </source>
</evidence>
<comment type="subcellular location">
    <subcellularLocation>
        <location evidence="3">Mitochondrion matrix</location>
    </subcellularLocation>
</comment>
<keyword evidence="7 12" id="KW-0560">Oxidoreductase</keyword>
<comment type="cofactor">
    <cofactor evidence="1">
        <name>Mn(2+)</name>
        <dbReference type="ChEBI" id="CHEBI:29035"/>
    </cofactor>
</comment>
<dbReference type="InterPro" id="IPR019833">
    <property type="entry name" value="Mn/Fe_SOD_BS"/>
</dbReference>
<dbReference type="Gene3D" id="3.55.40.20">
    <property type="entry name" value="Iron/manganese superoxide dismutase, C-terminal domain"/>
    <property type="match status" value="1"/>
</dbReference>
<dbReference type="EC" id="1.15.1.1" evidence="5 12"/>
<evidence type="ECO:0000313" key="15">
    <source>
        <dbReference type="EMBL" id="AXY94524.1"/>
    </source>
</evidence>
<evidence type="ECO:0000256" key="8">
    <source>
        <dbReference type="ARBA" id="ARBA00023128"/>
    </source>
</evidence>
<evidence type="ECO:0000256" key="9">
    <source>
        <dbReference type="ARBA" id="ARBA00023211"/>
    </source>
</evidence>
<dbReference type="GO" id="GO:0030145">
    <property type="term" value="F:manganese ion binding"/>
    <property type="evidence" value="ECO:0007669"/>
    <property type="project" value="TreeGrafter"/>
</dbReference>
<dbReference type="SUPFAM" id="SSF46609">
    <property type="entry name" value="Fe,Mn superoxide dismutase (SOD), N-terminal domain"/>
    <property type="match status" value="1"/>
</dbReference>
<keyword evidence="6 11" id="KW-0479">Metal-binding</keyword>
<dbReference type="InterPro" id="IPR019831">
    <property type="entry name" value="Mn/Fe_SOD_N"/>
</dbReference>
<dbReference type="SUPFAM" id="SSF54719">
    <property type="entry name" value="Fe,Mn superoxide dismutase (SOD), C-terminal domain"/>
    <property type="match status" value="1"/>
</dbReference>
<dbReference type="Gene3D" id="1.10.287.990">
    <property type="entry name" value="Fe,Mn superoxide dismutase (SOD) domain"/>
    <property type="match status" value="1"/>
</dbReference>
<comment type="function">
    <text evidence="12">Destroys radicals which are normally produced within the cells and which are toxic to biological systems.</text>
</comment>
<keyword evidence="9" id="KW-0464">Manganese</keyword>
<reference evidence="15" key="1">
    <citation type="submission" date="2018-06" db="EMBL/GenBank/DDBJ databases">
        <title>Molecular characterization and expression of iron/manganese superoxide dismutases in the green alga Closterium ehrenbergii Meneghini (Conjugatophyceae) under oxidative stress.</title>
        <authorList>
            <person name="Wang H."/>
            <person name="Ki J.-S."/>
        </authorList>
    </citation>
    <scope>NUCLEOTIDE SEQUENCE</scope>
    <source>
        <strain evidence="15">Ce-01</strain>
    </source>
</reference>
<evidence type="ECO:0000256" key="5">
    <source>
        <dbReference type="ARBA" id="ARBA00012682"/>
    </source>
</evidence>
<comment type="catalytic activity">
    <reaction evidence="10 12">
        <text>2 superoxide + 2 H(+) = H2O2 + O2</text>
        <dbReference type="Rhea" id="RHEA:20696"/>
        <dbReference type="ChEBI" id="CHEBI:15378"/>
        <dbReference type="ChEBI" id="CHEBI:15379"/>
        <dbReference type="ChEBI" id="CHEBI:16240"/>
        <dbReference type="ChEBI" id="CHEBI:18421"/>
        <dbReference type="EC" id="1.15.1.1"/>
    </reaction>
</comment>
<dbReference type="PIRSF" id="PIRSF000349">
    <property type="entry name" value="SODismutase"/>
    <property type="match status" value="1"/>
</dbReference>
<evidence type="ECO:0000256" key="10">
    <source>
        <dbReference type="ARBA" id="ARBA00049204"/>
    </source>
</evidence>
<dbReference type="GO" id="GO:0004784">
    <property type="term" value="F:superoxide dismutase activity"/>
    <property type="evidence" value="ECO:0007669"/>
    <property type="project" value="UniProtKB-EC"/>
</dbReference>
<dbReference type="Pfam" id="PF00081">
    <property type="entry name" value="Sod_Fe_N"/>
    <property type="match status" value="1"/>
</dbReference>
<feature type="binding site" evidence="11">
    <location>
        <position position="73"/>
    </location>
    <ligand>
        <name>Mn(2+)</name>
        <dbReference type="ChEBI" id="CHEBI:29035"/>
    </ligand>
</feature>
<organism evidence="15">
    <name type="scientific">Closterium ehrenbergii</name>
    <name type="common">Green alga</name>
    <dbReference type="NCBI Taxonomy" id="102165"/>
    <lineage>
        <taxon>Eukaryota</taxon>
        <taxon>Viridiplantae</taxon>
        <taxon>Streptophyta</taxon>
        <taxon>Zygnematophyceae</taxon>
        <taxon>Zygnematophycidae</taxon>
        <taxon>Desmidiales</taxon>
        <taxon>Closteriaceae</taxon>
        <taxon>Closterium</taxon>
    </lineage>
</organism>
<dbReference type="EMBL" id="MH510100">
    <property type="protein sequence ID" value="AXY94524.1"/>
    <property type="molecule type" value="mRNA"/>
</dbReference>
<evidence type="ECO:0000256" key="1">
    <source>
        <dbReference type="ARBA" id="ARBA00001936"/>
    </source>
</evidence>
<feature type="domain" description="Manganese/iron superoxide dismutase N-terminal" evidence="13">
    <location>
        <begin position="50"/>
        <end position="129"/>
    </location>
</feature>
<evidence type="ECO:0000256" key="7">
    <source>
        <dbReference type="ARBA" id="ARBA00023002"/>
    </source>
</evidence>
<evidence type="ECO:0000256" key="11">
    <source>
        <dbReference type="PIRSR" id="PIRSR000349-1"/>
    </source>
</evidence>
<keyword evidence="8" id="KW-0496">Mitochondrion</keyword>
<dbReference type="PANTHER" id="PTHR11404">
    <property type="entry name" value="SUPEROXIDE DISMUTASE 2"/>
    <property type="match status" value="1"/>
</dbReference>
<protein>
    <recommendedName>
        <fullName evidence="5 12">Superoxide dismutase</fullName>
        <ecNumber evidence="5 12">1.15.1.1</ecNumber>
    </recommendedName>
</protein>
<dbReference type="InterPro" id="IPR019832">
    <property type="entry name" value="Mn/Fe_SOD_C"/>
</dbReference>
<dbReference type="PROSITE" id="PS00088">
    <property type="entry name" value="SOD_MN"/>
    <property type="match status" value="1"/>
</dbReference>
<dbReference type="PROSITE" id="PS51257">
    <property type="entry name" value="PROKAR_LIPOPROTEIN"/>
    <property type="match status" value="1"/>
</dbReference>
<dbReference type="AlphaFoldDB" id="A0A4Y1PAN1"/>
<feature type="domain" description="Manganese/iron superoxide dismutase C-terminal" evidence="14">
    <location>
        <begin position="139"/>
        <end position="240"/>
    </location>
</feature>
<feature type="binding site" evidence="11">
    <location>
        <position position="207"/>
    </location>
    <ligand>
        <name>Mn(2+)</name>
        <dbReference type="ChEBI" id="CHEBI:29035"/>
    </ligand>
</feature>
<dbReference type="InterPro" id="IPR036324">
    <property type="entry name" value="Mn/Fe_SOD_N_sf"/>
</dbReference>
<accession>A0A4Y1PAN1</accession>
<dbReference type="GO" id="GO:0005759">
    <property type="term" value="C:mitochondrial matrix"/>
    <property type="evidence" value="ECO:0007669"/>
    <property type="project" value="UniProtKB-SubCell"/>
</dbReference>
<evidence type="ECO:0000256" key="6">
    <source>
        <dbReference type="ARBA" id="ARBA00022723"/>
    </source>
</evidence>
<evidence type="ECO:0000256" key="2">
    <source>
        <dbReference type="ARBA" id="ARBA00002170"/>
    </source>
</evidence>
<feature type="binding site" evidence="11">
    <location>
        <position position="121"/>
    </location>
    <ligand>
        <name>Mn(2+)</name>
        <dbReference type="ChEBI" id="CHEBI:29035"/>
    </ligand>
</feature>
<sequence length="245" mass="25903">MLRHASRQLLGAAAAATSCRQAGCLPGAAAVGAARCMAAASAVAPEAQVTLPDLPYDYSALEPAISGEIMRLHHGKHHAAYVAGFNKAMEQLGEAQARRDAQGIVALQRAITFNGGGHVNHSIFWTNLAPVSEGGGSPPEGPLKAAVQAQFGSLDALIARMSAAGAGVQGSGWVWLGVSDQKKLAVATTMNQDACITTGLVPLLGIDVWEHAYYLQYKNVRPDYLKNIWKVVNWKDVEQRYAAAM</sequence>